<dbReference type="InterPro" id="IPR004360">
    <property type="entry name" value="Glyas_Fos-R_dOase_dom"/>
</dbReference>
<dbReference type="PANTHER" id="PTHR36503:SF2">
    <property type="entry name" value="BLR2408 PROTEIN"/>
    <property type="match status" value="1"/>
</dbReference>
<dbReference type="EMBL" id="SCWB01000012">
    <property type="protein sequence ID" value="TDM07918.1"/>
    <property type="molecule type" value="Genomic_DNA"/>
</dbReference>
<sequence>MKSYWLNIPVADIKRTRAFYNGIGLEFHQGNSDDNMTGLKVGSQMLMFFNKSVLESRTGMSFTDTDDGNEFIVSFDLESNEEVDQLAVNVERSGGEVLEQPRQSHGYYGFAFKDPDGHLFNVIVM</sequence>
<accession>A0A4R6BU26</accession>
<evidence type="ECO:0000313" key="2">
    <source>
        <dbReference type="EMBL" id="TDM07918.1"/>
    </source>
</evidence>
<dbReference type="SUPFAM" id="SSF54593">
    <property type="entry name" value="Glyoxalase/Bleomycin resistance protein/Dihydroxybiphenyl dioxygenase"/>
    <property type="match status" value="1"/>
</dbReference>
<dbReference type="OrthoDB" id="9798430at2"/>
<evidence type="ECO:0000313" key="3">
    <source>
        <dbReference type="Proteomes" id="UP000294802"/>
    </source>
</evidence>
<proteinExistence type="predicted"/>
<organism evidence="2 3">
    <name type="scientific">Macrococcus lamae</name>
    <dbReference type="NCBI Taxonomy" id="198484"/>
    <lineage>
        <taxon>Bacteria</taxon>
        <taxon>Bacillati</taxon>
        <taxon>Bacillota</taxon>
        <taxon>Bacilli</taxon>
        <taxon>Bacillales</taxon>
        <taxon>Staphylococcaceae</taxon>
        <taxon>Macrococcus</taxon>
    </lineage>
</organism>
<dbReference type="InterPro" id="IPR037523">
    <property type="entry name" value="VOC_core"/>
</dbReference>
<name>A0A4R6BU26_9STAP</name>
<dbReference type="PROSITE" id="PS51819">
    <property type="entry name" value="VOC"/>
    <property type="match status" value="1"/>
</dbReference>
<dbReference type="Gene3D" id="3.10.180.10">
    <property type="entry name" value="2,3-Dihydroxybiphenyl 1,2-Dioxygenase, domain 1"/>
    <property type="match status" value="1"/>
</dbReference>
<dbReference type="InterPro" id="IPR029068">
    <property type="entry name" value="Glyas_Bleomycin-R_OHBP_Dase"/>
</dbReference>
<feature type="domain" description="VOC" evidence="1">
    <location>
        <begin position="2"/>
        <end position="125"/>
    </location>
</feature>
<evidence type="ECO:0000259" key="1">
    <source>
        <dbReference type="PROSITE" id="PS51819"/>
    </source>
</evidence>
<dbReference type="PANTHER" id="PTHR36503">
    <property type="entry name" value="BLR2520 PROTEIN"/>
    <property type="match status" value="1"/>
</dbReference>
<dbReference type="RefSeq" id="WP_133444113.1">
    <property type="nucleotide sequence ID" value="NZ_SCWB01000012.1"/>
</dbReference>
<dbReference type="AlphaFoldDB" id="A0A4R6BU26"/>
<comment type="caution">
    <text evidence="2">The sequence shown here is derived from an EMBL/GenBank/DDBJ whole genome shotgun (WGS) entry which is preliminary data.</text>
</comment>
<protein>
    <submittedName>
        <fullName evidence="2">Glyoxalase</fullName>
    </submittedName>
</protein>
<reference evidence="2 3" key="1">
    <citation type="submission" date="2019-01" db="EMBL/GenBank/DDBJ databases">
        <title>Draft genome sequences of the type strains of six Macrococcus species.</title>
        <authorList>
            <person name="Mazhar S."/>
            <person name="Altermann E."/>
            <person name="Hill C."/>
            <person name="Mcauliffe O."/>
        </authorList>
    </citation>
    <scope>NUCLEOTIDE SEQUENCE [LARGE SCALE GENOMIC DNA]</scope>
    <source>
        <strain evidence="2 3">CCM4815</strain>
    </source>
</reference>
<dbReference type="Proteomes" id="UP000294802">
    <property type="component" value="Unassembled WGS sequence"/>
</dbReference>
<keyword evidence="3" id="KW-1185">Reference proteome</keyword>
<dbReference type="Pfam" id="PF00903">
    <property type="entry name" value="Glyoxalase"/>
    <property type="match status" value="1"/>
</dbReference>
<gene>
    <name evidence="2" type="ORF">ERX29_07655</name>
</gene>